<dbReference type="PANTHER" id="PTHR34501">
    <property type="entry name" value="PROTEIN YDDL-RELATED"/>
    <property type="match status" value="1"/>
</dbReference>
<keyword evidence="6 11" id="KW-0732">Signal</keyword>
<dbReference type="PANTHER" id="PTHR34501:SF9">
    <property type="entry name" value="MAJOR OUTER MEMBRANE PROTEIN P.IA"/>
    <property type="match status" value="1"/>
</dbReference>
<feature type="signal peptide" evidence="11">
    <location>
        <begin position="1"/>
        <end position="23"/>
    </location>
</feature>
<evidence type="ECO:0000256" key="2">
    <source>
        <dbReference type="ARBA" id="ARBA00011233"/>
    </source>
</evidence>
<dbReference type="CDD" id="cd00342">
    <property type="entry name" value="gram_neg_porins"/>
    <property type="match status" value="1"/>
</dbReference>
<keyword evidence="14" id="KW-1185">Reference proteome</keyword>
<dbReference type="GO" id="GO:0015288">
    <property type="term" value="F:porin activity"/>
    <property type="evidence" value="ECO:0007669"/>
    <property type="project" value="UniProtKB-KW"/>
</dbReference>
<dbReference type="Proteomes" id="UP000273022">
    <property type="component" value="Unassembled WGS sequence"/>
</dbReference>
<organism evidence="13 14">
    <name type="scientific">Parashewanella spongiae</name>
    <dbReference type="NCBI Taxonomy" id="342950"/>
    <lineage>
        <taxon>Bacteria</taxon>
        <taxon>Pseudomonadati</taxon>
        <taxon>Pseudomonadota</taxon>
        <taxon>Gammaproteobacteria</taxon>
        <taxon>Alteromonadales</taxon>
        <taxon>Shewanellaceae</taxon>
        <taxon>Parashewanella</taxon>
    </lineage>
</organism>
<dbReference type="InterPro" id="IPR033900">
    <property type="entry name" value="Gram_neg_porin_domain"/>
</dbReference>
<evidence type="ECO:0000313" key="13">
    <source>
        <dbReference type="EMBL" id="RJY06796.1"/>
    </source>
</evidence>
<evidence type="ECO:0000256" key="8">
    <source>
        <dbReference type="ARBA" id="ARBA00023114"/>
    </source>
</evidence>
<evidence type="ECO:0000259" key="12">
    <source>
        <dbReference type="Pfam" id="PF13609"/>
    </source>
</evidence>
<feature type="domain" description="Porin" evidence="12">
    <location>
        <begin position="10"/>
        <end position="297"/>
    </location>
</feature>
<evidence type="ECO:0000256" key="6">
    <source>
        <dbReference type="ARBA" id="ARBA00022729"/>
    </source>
</evidence>
<dbReference type="Gene3D" id="2.40.160.10">
    <property type="entry name" value="Porin"/>
    <property type="match status" value="1"/>
</dbReference>
<keyword evidence="7" id="KW-0406">Ion transport</keyword>
<keyword evidence="10" id="KW-0998">Cell outer membrane</keyword>
<dbReference type="InterPro" id="IPR001702">
    <property type="entry name" value="Porin_Gram-ve"/>
</dbReference>
<evidence type="ECO:0000313" key="14">
    <source>
        <dbReference type="Proteomes" id="UP000273022"/>
    </source>
</evidence>
<evidence type="ECO:0000256" key="1">
    <source>
        <dbReference type="ARBA" id="ARBA00004571"/>
    </source>
</evidence>
<dbReference type="EMBL" id="QYYH01000151">
    <property type="protein sequence ID" value="RJY06796.1"/>
    <property type="molecule type" value="Genomic_DNA"/>
</dbReference>
<gene>
    <name evidence="13" type="ORF">D5R81_17295</name>
</gene>
<keyword evidence="3" id="KW-0813">Transport</keyword>
<dbReference type="InterPro" id="IPR050298">
    <property type="entry name" value="Gram-neg_bact_OMP"/>
</dbReference>
<dbReference type="PRINTS" id="PR00182">
    <property type="entry name" value="ECOLNEIPORIN"/>
</dbReference>
<dbReference type="AlphaFoldDB" id="A0A3A6TGZ2"/>
<dbReference type="SUPFAM" id="SSF56935">
    <property type="entry name" value="Porins"/>
    <property type="match status" value="1"/>
</dbReference>
<evidence type="ECO:0000256" key="4">
    <source>
        <dbReference type="ARBA" id="ARBA00022452"/>
    </source>
</evidence>
<accession>A0A3A6TGZ2</accession>
<dbReference type="OrthoDB" id="8173690at2"/>
<dbReference type="GO" id="GO:0009279">
    <property type="term" value="C:cell outer membrane"/>
    <property type="evidence" value="ECO:0007669"/>
    <property type="project" value="UniProtKB-SubCell"/>
</dbReference>
<dbReference type="InterPro" id="IPR023614">
    <property type="entry name" value="Porin_dom_sf"/>
</dbReference>
<keyword evidence="9" id="KW-0472">Membrane</keyword>
<keyword evidence="8" id="KW-0626">Porin</keyword>
<evidence type="ECO:0000256" key="5">
    <source>
        <dbReference type="ARBA" id="ARBA00022692"/>
    </source>
</evidence>
<comment type="subunit">
    <text evidence="2">Homotrimer.</text>
</comment>
<proteinExistence type="predicted"/>
<protein>
    <submittedName>
        <fullName evidence="13">Porin</fullName>
    </submittedName>
</protein>
<sequence>MKTLNKTILASLVAAFASGAALAADGVTVYGKLNVTAQKSDYYTKSASGEITNTNETKIQSNASRLGVKGGFDLGNSLEAFYTIEYEVDTDSVDKDNFEARNQFIGLKGNFGSVAVGRNDTVTKKSQGKIDQFNDLDADLKKLFKGDNRLAQTVTYLSPTFSNFKFGATYTAEGDNKQGEDDTGISLAAMYGDAKLKKSKIFASIAYDAEVAGYDILRATVQGKIGALKLGGMYQQQESLKAGSESKTGYLVSAAYTIDKITLKSQFQDMEDKGDSWSVGADYKLGKPTKVFAFYSTRSDELLNEDNDYLGVGVEHKF</sequence>
<reference evidence="13 14" key="1">
    <citation type="submission" date="2018-09" db="EMBL/GenBank/DDBJ databases">
        <title>Phylogeny of the Shewanellaceae, and recommendation for two new genera, Pseudoshewanella and Parashewanella.</title>
        <authorList>
            <person name="Wang G."/>
        </authorList>
    </citation>
    <scope>NUCLEOTIDE SEQUENCE [LARGE SCALE GENOMIC DNA]</scope>
    <source>
        <strain evidence="13 14">KCTC 22492</strain>
    </source>
</reference>
<dbReference type="GO" id="GO:0046930">
    <property type="term" value="C:pore complex"/>
    <property type="evidence" value="ECO:0007669"/>
    <property type="project" value="UniProtKB-KW"/>
</dbReference>
<dbReference type="RefSeq" id="WP_121854870.1">
    <property type="nucleotide sequence ID" value="NZ_CP037952.1"/>
</dbReference>
<evidence type="ECO:0000256" key="3">
    <source>
        <dbReference type="ARBA" id="ARBA00022448"/>
    </source>
</evidence>
<dbReference type="Pfam" id="PF13609">
    <property type="entry name" value="Porin_4"/>
    <property type="match status" value="1"/>
</dbReference>
<name>A0A3A6TGZ2_9GAMM</name>
<feature type="chain" id="PRO_5017412091" evidence="11">
    <location>
        <begin position="24"/>
        <end position="318"/>
    </location>
</feature>
<evidence type="ECO:0000256" key="7">
    <source>
        <dbReference type="ARBA" id="ARBA00023065"/>
    </source>
</evidence>
<evidence type="ECO:0000256" key="11">
    <source>
        <dbReference type="SAM" id="SignalP"/>
    </source>
</evidence>
<keyword evidence="4" id="KW-1134">Transmembrane beta strand</keyword>
<dbReference type="InterPro" id="IPR002299">
    <property type="entry name" value="Porin_Neis"/>
</dbReference>
<evidence type="ECO:0000256" key="10">
    <source>
        <dbReference type="ARBA" id="ARBA00023237"/>
    </source>
</evidence>
<comment type="caution">
    <text evidence="13">The sequence shown here is derived from an EMBL/GenBank/DDBJ whole genome shotgun (WGS) entry which is preliminary data.</text>
</comment>
<dbReference type="GO" id="GO:0034220">
    <property type="term" value="P:monoatomic ion transmembrane transport"/>
    <property type="evidence" value="ECO:0007669"/>
    <property type="project" value="InterPro"/>
</dbReference>
<comment type="subcellular location">
    <subcellularLocation>
        <location evidence="1">Cell outer membrane</location>
        <topology evidence="1">Multi-pass membrane protein</topology>
    </subcellularLocation>
</comment>
<keyword evidence="5" id="KW-0812">Transmembrane</keyword>
<dbReference type="PRINTS" id="PR00184">
    <property type="entry name" value="NEISSPPORIN"/>
</dbReference>
<evidence type="ECO:0000256" key="9">
    <source>
        <dbReference type="ARBA" id="ARBA00023136"/>
    </source>
</evidence>